<feature type="domain" description="Response regulatory" evidence="2">
    <location>
        <begin position="8"/>
        <end position="125"/>
    </location>
</feature>
<dbReference type="GO" id="GO:0000160">
    <property type="term" value="P:phosphorelay signal transduction system"/>
    <property type="evidence" value="ECO:0007669"/>
    <property type="project" value="InterPro"/>
</dbReference>
<dbReference type="Pfam" id="PF00072">
    <property type="entry name" value="Response_reg"/>
    <property type="match status" value="1"/>
</dbReference>
<gene>
    <name evidence="3" type="ORF">MFU01_11170</name>
    <name evidence="4" type="ORF">SAMN05443572_102807</name>
</gene>
<dbReference type="PROSITE" id="PS50110">
    <property type="entry name" value="RESPONSE_REGULATORY"/>
    <property type="match status" value="1"/>
</dbReference>
<dbReference type="AlphaFoldDB" id="A0A511SVZ8"/>
<dbReference type="InterPro" id="IPR001789">
    <property type="entry name" value="Sig_transdc_resp-reg_receiver"/>
</dbReference>
<comment type="caution">
    <text evidence="3">The sequence shown here is derived from an EMBL/GenBank/DDBJ whole genome shotgun (WGS) entry which is preliminary data.</text>
</comment>
<dbReference type="Proteomes" id="UP000183760">
    <property type="component" value="Unassembled WGS sequence"/>
</dbReference>
<reference evidence="3 6" key="2">
    <citation type="submission" date="2019-07" db="EMBL/GenBank/DDBJ databases">
        <title>Whole genome shotgun sequence of Myxococcus fulvus NBRC 100333.</title>
        <authorList>
            <person name="Hosoyama A."/>
            <person name="Uohara A."/>
            <person name="Ohji S."/>
            <person name="Ichikawa N."/>
        </authorList>
    </citation>
    <scope>NUCLEOTIDE SEQUENCE [LARGE SCALE GENOMIC DNA]</scope>
    <source>
        <strain evidence="3 6">NBRC 100333</strain>
    </source>
</reference>
<evidence type="ECO:0000313" key="6">
    <source>
        <dbReference type="Proteomes" id="UP000321514"/>
    </source>
</evidence>
<dbReference type="RefSeq" id="WP_223748364.1">
    <property type="nucleotide sequence ID" value="NZ_BJXR01000014.1"/>
</dbReference>
<keyword evidence="5" id="KW-1185">Reference proteome</keyword>
<dbReference type="EMBL" id="FOIB01000002">
    <property type="protein sequence ID" value="SET59191.1"/>
    <property type="molecule type" value="Genomic_DNA"/>
</dbReference>
<accession>A0A511SVZ8</accession>
<evidence type="ECO:0000313" key="3">
    <source>
        <dbReference type="EMBL" id="GEN06080.1"/>
    </source>
</evidence>
<comment type="caution">
    <text evidence="1">Lacks conserved residue(s) required for the propagation of feature annotation.</text>
</comment>
<evidence type="ECO:0000313" key="4">
    <source>
        <dbReference type="EMBL" id="SET59191.1"/>
    </source>
</evidence>
<dbReference type="EMBL" id="BJXR01000014">
    <property type="protein sequence ID" value="GEN06080.1"/>
    <property type="molecule type" value="Genomic_DNA"/>
</dbReference>
<reference evidence="4 5" key="1">
    <citation type="submission" date="2016-10" db="EMBL/GenBank/DDBJ databases">
        <authorList>
            <person name="Varghese N."/>
            <person name="Submissions S."/>
        </authorList>
    </citation>
    <scope>NUCLEOTIDE SEQUENCE [LARGE SCALE GENOMIC DNA]</scope>
    <source>
        <strain evidence="4 5">DSM 16525</strain>
    </source>
</reference>
<name>A0A511SVZ8_MYXFU</name>
<dbReference type="Gene3D" id="3.40.50.2300">
    <property type="match status" value="1"/>
</dbReference>
<dbReference type="SUPFAM" id="SSF52172">
    <property type="entry name" value="CheY-like"/>
    <property type="match status" value="1"/>
</dbReference>
<proteinExistence type="predicted"/>
<dbReference type="InterPro" id="IPR011006">
    <property type="entry name" value="CheY-like_superfamily"/>
</dbReference>
<organism evidence="3 6">
    <name type="scientific">Myxococcus fulvus</name>
    <dbReference type="NCBI Taxonomy" id="33"/>
    <lineage>
        <taxon>Bacteria</taxon>
        <taxon>Pseudomonadati</taxon>
        <taxon>Myxococcota</taxon>
        <taxon>Myxococcia</taxon>
        <taxon>Myxococcales</taxon>
        <taxon>Cystobacterineae</taxon>
        <taxon>Myxococcaceae</taxon>
        <taxon>Myxococcus</taxon>
    </lineage>
</organism>
<evidence type="ECO:0000313" key="5">
    <source>
        <dbReference type="Proteomes" id="UP000183760"/>
    </source>
</evidence>
<evidence type="ECO:0000259" key="2">
    <source>
        <dbReference type="PROSITE" id="PS50110"/>
    </source>
</evidence>
<evidence type="ECO:0000256" key="1">
    <source>
        <dbReference type="PROSITE-ProRule" id="PRU00169"/>
    </source>
</evidence>
<dbReference type="Proteomes" id="UP000321514">
    <property type="component" value="Unassembled WGS sequence"/>
</dbReference>
<dbReference type="STRING" id="1334629.MFUL124B02_35280"/>
<sequence>MSTQPFVTFLFVDEDPLALSAWRRLVRDLPGAKRFARDMAEALALVHEQPPRVVVCGDLLPDGDGLHLLQAVRARHPHTACALHAVRPPPRSCPREITWVDRAAHPRELHSRLRALGQATAHPWA</sequence>
<protein>
    <submittedName>
        <fullName evidence="4">Response regulator receiver domain-containing protein</fullName>
    </submittedName>
</protein>